<name>A0A9N8F1T6_9STRA</name>
<gene>
    <name evidence="3" type="ORF">SEMRO_2383_G325650.1</name>
</gene>
<dbReference type="OrthoDB" id="10264693at2759"/>
<accession>A0A9N8F1T6</accession>
<dbReference type="InterPro" id="IPR014710">
    <property type="entry name" value="RmlC-like_jellyroll"/>
</dbReference>
<protein>
    <submittedName>
        <fullName evidence="3">Uncharacterized protein</fullName>
    </submittedName>
</protein>
<dbReference type="AlphaFoldDB" id="A0A9N8F1T6"/>
<evidence type="ECO:0000313" key="3">
    <source>
        <dbReference type="EMBL" id="CAB9529034.1"/>
    </source>
</evidence>
<evidence type="ECO:0000256" key="1">
    <source>
        <dbReference type="SAM" id="MobiDB-lite"/>
    </source>
</evidence>
<comment type="caution">
    <text evidence="3">The sequence shown here is derived from an EMBL/GenBank/DDBJ whole genome shotgun (WGS) entry which is preliminary data.</text>
</comment>
<dbReference type="Gene3D" id="2.60.120.10">
    <property type="entry name" value="Jelly Rolls"/>
    <property type="match status" value="1"/>
</dbReference>
<reference evidence="3" key="1">
    <citation type="submission" date="2020-06" db="EMBL/GenBank/DDBJ databases">
        <authorList>
            <consortium name="Plant Systems Biology data submission"/>
        </authorList>
    </citation>
    <scope>NUCLEOTIDE SEQUENCE</scope>
    <source>
        <strain evidence="3">D6</strain>
    </source>
</reference>
<dbReference type="EMBL" id="CAICTM010002381">
    <property type="protein sequence ID" value="CAB9529034.1"/>
    <property type="molecule type" value="Genomic_DNA"/>
</dbReference>
<feature type="transmembrane region" description="Helical" evidence="2">
    <location>
        <begin position="172"/>
        <end position="193"/>
    </location>
</feature>
<sequence>MADDCNRVEKRSLLESSNVTPAPPSVNRPIPVPSVYLDERGEIHNLQVGGLRINLLSSKKGVMRSGDIHQNTQHDFVVKGKVEVWKLTANGTQKTIYHSYDYVRIEPFVPHIFHFLEDTIMAEWWEPQGFYAWFYEPYRRLVQESFQRTRPGRFQLLKTDSDHEDDESCSSLTASFGIISLALAAGVTIGYVLGRHNNSPRY</sequence>
<dbReference type="SUPFAM" id="SSF51182">
    <property type="entry name" value="RmlC-like cupins"/>
    <property type="match status" value="1"/>
</dbReference>
<keyword evidence="2" id="KW-0472">Membrane</keyword>
<dbReference type="Proteomes" id="UP001153069">
    <property type="component" value="Unassembled WGS sequence"/>
</dbReference>
<feature type="compositionally biased region" description="Basic and acidic residues" evidence="1">
    <location>
        <begin position="1"/>
        <end position="13"/>
    </location>
</feature>
<proteinExistence type="predicted"/>
<feature type="region of interest" description="Disordered" evidence="1">
    <location>
        <begin position="1"/>
        <end position="26"/>
    </location>
</feature>
<keyword evidence="4" id="KW-1185">Reference proteome</keyword>
<dbReference type="InterPro" id="IPR011051">
    <property type="entry name" value="RmlC_Cupin_sf"/>
</dbReference>
<evidence type="ECO:0000256" key="2">
    <source>
        <dbReference type="SAM" id="Phobius"/>
    </source>
</evidence>
<keyword evidence="2" id="KW-1133">Transmembrane helix</keyword>
<organism evidence="3 4">
    <name type="scientific">Seminavis robusta</name>
    <dbReference type="NCBI Taxonomy" id="568900"/>
    <lineage>
        <taxon>Eukaryota</taxon>
        <taxon>Sar</taxon>
        <taxon>Stramenopiles</taxon>
        <taxon>Ochrophyta</taxon>
        <taxon>Bacillariophyta</taxon>
        <taxon>Bacillariophyceae</taxon>
        <taxon>Bacillariophycidae</taxon>
        <taxon>Naviculales</taxon>
        <taxon>Naviculaceae</taxon>
        <taxon>Seminavis</taxon>
    </lineage>
</organism>
<keyword evidence="2" id="KW-0812">Transmembrane</keyword>
<evidence type="ECO:0000313" key="4">
    <source>
        <dbReference type="Proteomes" id="UP001153069"/>
    </source>
</evidence>